<keyword evidence="2" id="KW-1185">Reference proteome</keyword>
<gene>
    <name evidence="1" type="ORF">MLD38_035477</name>
</gene>
<accession>A0ACB9LHB2</accession>
<protein>
    <submittedName>
        <fullName evidence="1">Uncharacterized protein</fullName>
    </submittedName>
</protein>
<sequence>MWVGVPINLGKALEDIQPIKFSSRQQQQQRQPTQSRQQDYDDLLYKLEYAIQRLYDAGARKIVILGLPPIGCFPMQVTASSLFSPNHWFQHNCDNNQNSDSKSCCPNPAVAYPCSLRRPLQPRRLRI</sequence>
<evidence type="ECO:0000313" key="1">
    <source>
        <dbReference type="EMBL" id="KAI4310503.1"/>
    </source>
</evidence>
<organism evidence="1 2">
    <name type="scientific">Melastoma candidum</name>
    <dbReference type="NCBI Taxonomy" id="119954"/>
    <lineage>
        <taxon>Eukaryota</taxon>
        <taxon>Viridiplantae</taxon>
        <taxon>Streptophyta</taxon>
        <taxon>Embryophyta</taxon>
        <taxon>Tracheophyta</taxon>
        <taxon>Spermatophyta</taxon>
        <taxon>Magnoliopsida</taxon>
        <taxon>eudicotyledons</taxon>
        <taxon>Gunneridae</taxon>
        <taxon>Pentapetalae</taxon>
        <taxon>rosids</taxon>
        <taxon>malvids</taxon>
        <taxon>Myrtales</taxon>
        <taxon>Melastomataceae</taxon>
        <taxon>Melastomatoideae</taxon>
        <taxon>Melastomateae</taxon>
        <taxon>Melastoma</taxon>
    </lineage>
</organism>
<reference evidence="2" key="1">
    <citation type="journal article" date="2023" name="Front. Plant Sci.">
        <title>Chromosomal-level genome assembly of Melastoma candidum provides insights into trichome evolution.</title>
        <authorList>
            <person name="Zhong Y."/>
            <person name="Wu W."/>
            <person name="Sun C."/>
            <person name="Zou P."/>
            <person name="Liu Y."/>
            <person name="Dai S."/>
            <person name="Zhou R."/>
        </authorList>
    </citation>
    <scope>NUCLEOTIDE SEQUENCE [LARGE SCALE GENOMIC DNA]</scope>
</reference>
<name>A0ACB9LHB2_9MYRT</name>
<proteinExistence type="predicted"/>
<comment type="caution">
    <text evidence="1">The sequence shown here is derived from an EMBL/GenBank/DDBJ whole genome shotgun (WGS) entry which is preliminary data.</text>
</comment>
<dbReference type="EMBL" id="CM042890">
    <property type="protein sequence ID" value="KAI4310503.1"/>
    <property type="molecule type" value="Genomic_DNA"/>
</dbReference>
<dbReference type="Proteomes" id="UP001057402">
    <property type="component" value="Chromosome 11"/>
</dbReference>
<evidence type="ECO:0000313" key="2">
    <source>
        <dbReference type="Proteomes" id="UP001057402"/>
    </source>
</evidence>